<dbReference type="PANTHER" id="PTHR24258:SF142">
    <property type="entry name" value="PEPTIDASE S1 DOMAIN-CONTAINING PROTEIN"/>
    <property type="match status" value="1"/>
</dbReference>
<dbReference type="CDD" id="cd00190">
    <property type="entry name" value="Tryp_SPc"/>
    <property type="match status" value="1"/>
</dbReference>
<keyword evidence="3" id="KW-1015">Disulfide bond</keyword>
<dbReference type="EMBL" id="KQ978143">
    <property type="protein sequence ID" value="KYM96751.1"/>
    <property type="molecule type" value="Genomic_DNA"/>
</dbReference>
<evidence type="ECO:0000313" key="10">
    <source>
        <dbReference type="Proteomes" id="UP000078542"/>
    </source>
</evidence>
<feature type="chain" id="PRO_5008269879" description="Phenoloxidase-activating factor 2" evidence="7">
    <location>
        <begin position="19"/>
        <end position="1134"/>
    </location>
</feature>
<dbReference type="PANTHER" id="PTHR24258">
    <property type="entry name" value="SERINE PROTEASE-RELATED"/>
    <property type="match status" value="1"/>
</dbReference>
<organism evidence="9 10">
    <name type="scientific">Cyphomyrmex costatus</name>
    <dbReference type="NCBI Taxonomy" id="456900"/>
    <lineage>
        <taxon>Eukaryota</taxon>
        <taxon>Metazoa</taxon>
        <taxon>Ecdysozoa</taxon>
        <taxon>Arthropoda</taxon>
        <taxon>Hexapoda</taxon>
        <taxon>Insecta</taxon>
        <taxon>Pterygota</taxon>
        <taxon>Neoptera</taxon>
        <taxon>Endopterygota</taxon>
        <taxon>Hymenoptera</taxon>
        <taxon>Apocrita</taxon>
        <taxon>Aculeata</taxon>
        <taxon>Formicoidea</taxon>
        <taxon>Formicidae</taxon>
        <taxon>Myrmicinae</taxon>
        <taxon>Cyphomyrmex</taxon>
    </lineage>
</organism>
<dbReference type="SMART" id="SM00020">
    <property type="entry name" value="Tryp_SPc"/>
    <property type="match status" value="1"/>
</dbReference>
<accession>A0A195C9A5</accession>
<keyword evidence="7" id="KW-0732">Signal</keyword>
<evidence type="ECO:0000259" key="8">
    <source>
        <dbReference type="PROSITE" id="PS50240"/>
    </source>
</evidence>
<sequence length="1134" mass="125032">MRSLRLSAFSTVISRLSAFCCVSEEGIKVKSQDREAPLFDRQVYPTSSTTMTKSLTPSEPTADKKILLATLVGLAWSAPAPAPRPLTLVSELKTPASTAKLTPLVAPIAPIATPVIAPVSRLAYAAPVLSQVSPYAYYSAPIAEIPSSYSIEQHGPVAVDLSKARVEVCVKEEGYLNWVKTIYARFNAARSTYKIRDDFGKSTNHDVVQGEIDSVIDNIIVSSRKGRNLEEYNEIYSDPKIKNALQLDNDTLARSYIKDKLCSLSLINCEDIVERRPYYSPHRDIHPHDVIYAQPVTIKPVGRPLPAIPVKRPPYGPAKPVPLPSFGSSLGPNVFPGPGPTFGRPPPVFVGPYPGYKKPGPPLSLGPKPIYEPSIESDFEDKFIDKKQVLLHQPTASGVQQHVHHHYHHGDVDGSVAHNPAVVASSPPLGSLGSYGYGNSGTYGGLINDFEDYKKTFNIKAPTSNNGPSVSSSFTKDYADRYPTYVKPNGKQFNPDGQSISSQFLENGGSPGDYPFNNGADNSFSSSSYDDCVCVPYDQCLVSNQVGRKDDHYLAIDPRNLDKDIEAEIDEVVITDGNGTRLTVGTGNLDTSKLNVKPTWGVSFGLPQTGGVGPIAPHPGNLLGTPGYTPGYGLVGGQGINLGPVAVNPLVAVQVTKDEYGEKVIKPYVNLHVTPNPGLIHKLGHLLAYKKYGLYGGHYGSHYGGHYGGQHGVYAPHYHTHHERPIYHYPSRPPFYPSHNIHHHEPIYYKPHSGYYPSYYKDDNDDYDEYDYSDDYQNDYYRNARARNASTTKDTQFLTKDLSKVSPQGLTGNERQRSGKITFSDRKRRDTTTAFSETTSERQYGRPACNSYQVCCPKSQITGKQRDQCGARNAQGINGRIKTPVFVDGESEFGEYPWHVAILKKITSESVYVCGGTLISSRHIITAAHCIKNHVHRDLRARLGEWDVNHDVEFYPYIERDIVSVFVHPEYYAGTLANDIAILTLDHKVDFAKNPHISPACLPNKYDDFTGARCWTTGWGKDAFDDRSKYSNVLKEVNLPVVSNHVCEQQMKQTRLGFSFTLHPGFICAGGEEGKDACKGDGGGPMVCERQGHWQLAGVVSWGIGCGQANVPGVYTRVSHYLDWIHQIVRSVNY</sequence>
<keyword evidence="2" id="KW-0964">Secreted</keyword>
<comment type="subcellular location">
    <subcellularLocation>
        <location evidence="1">Secreted</location>
    </subcellularLocation>
</comment>
<dbReference type="InterPro" id="IPR018114">
    <property type="entry name" value="TRYPSIN_HIS"/>
</dbReference>
<protein>
    <recommendedName>
        <fullName evidence="4">Phenoloxidase-activating factor 2</fullName>
    </recommendedName>
    <alternativeName>
        <fullName evidence="5">Prophenoloxidase-activating factor II</fullName>
    </alternativeName>
</protein>
<keyword evidence="10" id="KW-1185">Reference proteome</keyword>
<dbReference type="InterPro" id="IPR001314">
    <property type="entry name" value="Peptidase_S1A"/>
</dbReference>
<name>A0A195C9A5_9HYME</name>
<evidence type="ECO:0000313" key="9">
    <source>
        <dbReference type="EMBL" id="KYM96751.1"/>
    </source>
</evidence>
<dbReference type="STRING" id="456900.A0A195C9A5"/>
<dbReference type="PROSITE" id="PS50240">
    <property type="entry name" value="TRYPSIN_DOM"/>
    <property type="match status" value="1"/>
</dbReference>
<evidence type="ECO:0000256" key="6">
    <source>
        <dbReference type="SAM" id="MobiDB-lite"/>
    </source>
</evidence>
<dbReference type="Gene3D" id="2.40.10.10">
    <property type="entry name" value="Trypsin-like serine proteases"/>
    <property type="match status" value="1"/>
</dbReference>
<feature type="signal peptide" evidence="7">
    <location>
        <begin position="1"/>
        <end position="18"/>
    </location>
</feature>
<evidence type="ECO:0000256" key="3">
    <source>
        <dbReference type="ARBA" id="ARBA00023157"/>
    </source>
</evidence>
<dbReference type="InterPro" id="IPR009003">
    <property type="entry name" value="Peptidase_S1_PA"/>
</dbReference>
<evidence type="ECO:0000256" key="5">
    <source>
        <dbReference type="ARBA" id="ARBA00076468"/>
    </source>
</evidence>
<dbReference type="GO" id="GO:0005576">
    <property type="term" value="C:extracellular region"/>
    <property type="evidence" value="ECO:0007669"/>
    <property type="project" value="UniProtKB-SubCell"/>
</dbReference>
<evidence type="ECO:0000256" key="1">
    <source>
        <dbReference type="ARBA" id="ARBA00004613"/>
    </source>
</evidence>
<gene>
    <name evidence="9" type="ORF">ALC62_12543</name>
</gene>
<dbReference type="AlphaFoldDB" id="A0A195C9A5"/>
<evidence type="ECO:0000256" key="7">
    <source>
        <dbReference type="SAM" id="SignalP"/>
    </source>
</evidence>
<dbReference type="GO" id="GO:0006508">
    <property type="term" value="P:proteolysis"/>
    <property type="evidence" value="ECO:0007669"/>
    <property type="project" value="InterPro"/>
</dbReference>
<dbReference type="FunFam" id="2.40.10.10:FF:000038">
    <property type="entry name" value="Serine protease"/>
    <property type="match status" value="1"/>
</dbReference>
<reference evidence="9 10" key="1">
    <citation type="submission" date="2016-03" db="EMBL/GenBank/DDBJ databases">
        <title>Cyphomyrmex costatus WGS genome.</title>
        <authorList>
            <person name="Nygaard S."/>
            <person name="Hu H."/>
            <person name="Boomsma J."/>
            <person name="Zhang G."/>
        </authorList>
    </citation>
    <scope>NUCLEOTIDE SEQUENCE [LARGE SCALE GENOMIC DNA]</scope>
    <source>
        <strain evidence="9">MS0001</strain>
        <tissue evidence="9">Whole body</tissue>
    </source>
</reference>
<dbReference type="GO" id="GO:0004252">
    <property type="term" value="F:serine-type endopeptidase activity"/>
    <property type="evidence" value="ECO:0007669"/>
    <property type="project" value="InterPro"/>
</dbReference>
<evidence type="ECO:0000256" key="4">
    <source>
        <dbReference type="ARBA" id="ARBA00068096"/>
    </source>
</evidence>
<evidence type="ECO:0000256" key="2">
    <source>
        <dbReference type="ARBA" id="ARBA00022525"/>
    </source>
</evidence>
<proteinExistence type="predicted"/>
<dbReference type="Proteomes" id="UP000078542">
    <property type="component" value="Unassembled WGS sequence"/>
</dbReference>
<dbReference type="InterPro" id="IPR043504">
    <property type="entry name" value="Peptidase_S1_PA_chymotrypsin"/>
</dbReference>
<dbReference type="Pfam" id="PF00089">
    <property type="entry name" value="Trypsin"/>
    <property type="match status" value="1"/>
</dbReference>
<dbReference type="PRINTS" id="PR00722">
    <property type="entry name" value="CHYMOTRYPSIN"/>
</dbReference>
<feature type="domain" description="Peptidase S1" evidence="8">
    <location>
        <begin position="886"/>
        <end position="1130"/>
    </location>
</feature>
<dbReference type="PROSITE" id="PS00134">
    <property type="entry name" value="TRYPSIN_HIS"/>
    <property type="match status" value="1"/>
</dbReference>
<dbReference type="InterPro" id="IPR001254">
    <property type="entry name" value="Trypsin_dom"/>
</dbReference>
<dbReference type="SUPFAM" id="SSF50494">
    <property type="entry name" value="Trypsin-like serine proteases"/>
    <property type="match status" value="1"/>
</dbReference>
<feature type="region of interest" description="Disordered" evidence="6">
    <location>
        <begin position="805"/>
        <end position="840"/>
    </location>
</feature>